<keyword evidence="2" id="KW-1185">Reference proteome</keyword>
<proteinExistence type="predicted"/>
<protein>
    <recommendedName>
        <fullName evidence="3">Transposase</fullName>
    </recommendedName>
</protein>
<dbReference type="Proteomes" id="UP001493153">
    <property type="component" value="Chromosome"/>
</dbReference>
<reference evidence="1 2" key="1">
    <citation type="submission" date="2020-09" db="EMBL/GenBank/DDBJ databases">
        <title>Genome sequences of Mycetohabitans spp.</title>
        <authorList>
            <person name="Carter M.E."/>
            <person name="Carpenter S.C.D."/>
            <person name="Bogdanove A.J."/>
        </authorList>
    </citation>
    <scope>NUCLEOTIDE SEQUENCE [LARGE SCALE GENOMIC DNA]</scope>
    <source>
        <strain evidence="1 2">B12</strain>
    </source>
</reference>
<evidence type="ECO:0008006" key="3">
    <source>
        <dbReference type="Google" id="ProtNLM"/>
    </source>
</evidence>
<evidence type="ECO:0000313" key="2">
    <source>
        <dbReference type="Proteomes" id="UP001493153"/>
    </source>
</evidence>
<dbReference type="EMBL" id="CP062176">
    <property type="protein sequence ID" value="WXK40621.1"/>
    <property type="molecule type" value="Genomic_DNA"/>
</dbReference>
<organism evidence="1 2">
    <name type="scientific">Mycetohabitans rhizoxinica</name>
    <dbReference type="NCBI Taxonomy" id="412963"/>
    <lineage>
        <taxon>Bacteria</taxon>
        <taxon>Pseudomonadati</taxon>
        <taxon>Pseudomonadota</taxon>
        <taxon>Betaproteobacteria</taxon>
        <taxon>Burkholderiales</taxon>
        <taxon>Burkholderiaceae</taxon>
        <taxon>Mycetohabitans</taxon>
    </lineage>
</organism>
<accession>A0ABZ2Q5P1</accession>
<gene>
    <name evidence="1" type="ORF">IHE29_15695</name>
</gene>
<name>A0ABZ2Q5P1_9BURK</name>
<dbReference type="RefSeq" id="WP_013436624.1">
    <property type="nucleotide sequence ID" value="NZ_CP062176.1"/>
</dbReference>
<sequence>MVLNNEIFTFESRDVNDTLKLRDHRKEDEIRPIYRLNPGYRSAVNQRGVRVRTRQLIAMQVFLTIA</sequence>
<evidence type="ECO:0000313" key="1">
    <source>
        <dbReference type="EMBL" id="WXK40621.1"/>
    </source>
</evidence>